<dbReference type="GO" id="GO:0030429">
    <property type="term" value="F:kynureninase activity"/>
    <property type="evidence" value="ECO:0007669"/>
    <property type="project" value="InterPro"/>
</dbReference>
<keyword evidence="1" id="KW-0662">Pyridine nucleotide biosynthesis</keyword>
<dbReference type="InterPro" id="IPR015422">
    <property type="entry name" value="PyrdxlP-dep_Trfase_small"/>
</dbReference>
<sequence length="387" mass="42616">MQSYKHAFSRALDADPARLHVAAHSHHPWPDVARDAHLAAWDDAVRLLDHKWERVFGEVLPAARTHIARILGLPDPGTLCFAPNVHEFLVRIASALPNDRPLRILSSGSEFHSFTRQVARWVEVGRAQWTTVPTEPFATFAERFAAAARADTYDLVYVSQVFYDSGWVFEEAGEILTGLAEPTTCVVDGYHGFMATRTDLGRMAARVFYTAGGYKYAMSGEGACFLHCPPGQLMAPVDTGWFAGFDALARADGSVEYATDGGRFFGATFDPSGLYRFVAVADWLEREGLDVEAIHQRVVALQDRMIAAVERGAAGPLTLDDLLSDRGPDPRRGNFLCFRRADAGALCESLRRAGVVVDSRADRLRFGFGLYHDLADVDRLVEVLGAL</sequence>
<evidence type="ECO:0000313" key="5">
    <source>
        <dbReference type="Proteomes" id="UP000319342"/>
    </source>
</evidence>
<dbReference type="EMBL" id="CP036290">
    <property type="protein sequence ID" value="QDU84574.1"/>
    <property type="molecule type" value="Genomic_DNA"/>
</dbReference>
<dbReference type="Gene3D" id="3.90.1150.10">
    <property type="entry name" value="Aspartate Aminotransferase, domain 1"/>
    <property type="match status" value="1"/>
</dbReference>
<dbReference type="InterPro" id="IPR015421">
    <property type="entry name" value="PyrdxlP-dep_Trfase_major"/>
</dbReference>
<keyword evidence="3" id="KW-0663">Pyridoxal phosphate</keyword>
<reference evidence="4 5" key="1">
    <citation type="submission" date="2019-02" db="EMBL/GenBank/DDBJ databases">
        <title>Deep-cultivation of Planctomycetes and their phenomic and genomic characterization uncovers novel biology.</title>
        <authorList>
            <person name="Wiegand S."/>
            <person name="Jogler M."/>
            <person name="Boedeker C."/>
            <person name="Pinto D."/>
            <person name="Vollmers J."/>
            <person name="Rivas-Marin E."/>
            <person name="Kohn T."/>
            <person name="Peeters S.H."/>
            <person name="Heuer A."/>
            <person name="Rast P."/>
            <person name="Oberbeckmann S."/>
            <person name="Bunk B."/>
            <person name="Jeske O."/>
            <person name="Meyerdierks A."/>
            <person name="Storesund J.E."/>
            <person name="Kallscheuer N."/>
            <person name="Luecker S."/>
            <person name="Lage O.M."/>
            <person name="Pohl T."/>
            <person name="Merkel B.J."/>
            <person name="Hornburger P."/>
            <person name="Mueller R.-W."/>
            <person name="Bruemmer F."/>
            <person name="Labrenz M."/>
            <person name="Spormann A.M."/>
            <person name="Op den Camp H."/>
            <person name="Overmann J."/>
            <person name="Amann R."/>
            <person name="Jetten M.S.M."/>
            <person name="Mascher T."/>
            <person name="Medema M.H."/>
            <person name="Devos D.P."/>
            <person name="Kaster A.-K."/>
            <person name="Ovreas L."/>
            <person name="Rohde M."/>
            <person name="Galperin M.Y."/>
            <person name="Jogler C."/>
        </authorList>
    </citation>
    <scope>NUCLEOTIDE SEQUENCE [LARGE SCALE GENOMIC DNA]</scope>
    <source>
        <strain evidence="4 5">Pla163</strain>
    </source>
</reference>
<dbReference type="GO" id="GO:0006569">
    <property type="term" value="P:L-tryptophan catabolic process"/>
    <property type="evidence" value="ECO:0007669"/>
    <property type="project" value="InterPro"/>
</dbReference>
<name>A0A518CZB8_9BACT</name>
<organism evidence="4 5">
    <name type="scientific">Rohdeia mirabilis</name>
    <dbReference type="NCBI Taxonomy" id="2528008"/>
    <lineage>
        <taxon>Bacteria</taxon>
        <taxon>Pseudomonadati</taxon>
        <taxon>Planctomycetota</taxon>
        <taxon>Planctomycetia</taxon>
        <taxon>Planctomycetia incertae sedis</taxon>
        <taxon>Rohdeia</taxon>
    </lineage>
</organism>
<accession>A0A518CZB8</accession>
<dbReference type="Gene3D" id="3.40.640.10">
    <property type="entry name" value="Type I PLP-dependent aspartate aminotransferase-like (Major domain)"/>
    <property type="match status" value="1"/>
</dbReference>
<dbReference type="Pfam" id="PF22580">
    <property type="entry name" value="KYNU_C"/>
    <property type="match status" value="1"/>
</dbReference>
<evidence type="ECO:0000256" key="1">
    <source>
        <dbReference type="ARBA" id="ARBA00022642"/>
    </source>
</evidence>
<gene>
    <name evidence="4" type="ORF">Pla163_16850</name>
</gene>
<dbReference type="OrthoDB" id="5501089at2"/>
<dbReference type="InterPro" id="IPR015424">
    <property type="entry name" value="PyrdxlP-dep_Trfase"/>
</dbReference>
<evidence type="ECO:0000256" key="3">
    <source>
        <dbReference type="ARBA" id="ARBA00022898"/>
    </source>
</evidence>
<dbReference type="Proteomes" id="UP000319342">
    <property type="component" value="Chromosome"/>
</dbReference>
<evidence type="ECO:0000256" key="2">
    <source>
        <dbReference type="ARBA" id="ARBA00022801"/>
    </source>
</evidence>
<dbReference type="GO" id="GO:0005737">
    <property type="term" value="C:cytoplasm"/>
    <property type="evidence" value="ECO:0007669"/>
    <property type="project" value="InterPro"/>
</dbReference>
<protein>
    <recommendedName>
        <fullName evidence="6">Kynureninase</fullName>
    </recommendedName>
</protein>
<dbReference type="SUPFAM" id="SSF53383">
    <property type="entry name" value="PLP-dependent transferases"/>
    <property type="match status" value="1"/>
</dbReference>
<dbReference type="AlphaFoldDB" id="A0A518CZB8"/>
<dbReference type="GO" id="GO:0030170">
    <property type="term" value="F:pyridoxal phosphate binding"/>
    <property type="evidence" value="ECO:0007669"/>
    <property type="project" value="InterPro"/>
</dbReference>
<evidence type="ECO:0000313" key="4">
    <source>
        <dbReference type="EMBL" id="QDU84574.1"/>
    </source>
</evidence>
<proteinExistence type="predicted"/>
<keyword evidence="2" id="KW-0378">Hydrolase</keyword>
<dbReference type="GO" id="GO:0009435">
    <property type="term" value="P:NAD+ biosynthetic process"/>
    <property type="evidence" value="ECO:0007669"/>
    <property type="project" value="InterPro"/>
</dbReference>
<keyword evidence="5" id="KW-1185">Reference proteome</keyword>
<dbReference type="InterPro" id="IPR010111">
    <property type="entry name" value="Kynureninase"/>
</dbReference>
<evidence type="ECO:0008006" key="6">
    <source>
        <dbReference type="Google" id="ProtNLM"/>
    </source>
</evidence>